<evidence type="ECO:0000313" key="6">
    <source>
        <dbReference type="Proteomes" id="UP000574276"/>
    </source>
</evidence>
<organism evidence="5 6">
    <name type="scientific">Variimorphobacter saccharofermentans</name>
    <dbReference type="NCBI Taxonomy" id="2755051"/>
    <lineage>
        <taxon>Bacteria</taxon>
        <taxon>Bacillati</taxon>
        <taxon>Bacillota</taxon>
        <taxon>Clostridia</taxon>
        <taxon>Lachnospirales</taxon>
        <taxon>Lachnospiraceae</taxon>
        <taxon>Variimorphobacter</taxon>
    </lineage>
</organism>
<evidence type="ECO:0000256" key="3">
    <source>
        <dbReference type="ARBA" id="ARBA00022989"/>
    </source>
</evidence>
<proteinExistence type="predicted"/>
<evidence type="ECO:0000256" key="1">
    <source>
        <dbReference type="ARBA" id="ARBA00004141"/>
    </source>
</evidence>
<dbReference type="EMBL" id="JACEGA010000001">
    <property type="protein sequence ID" value="MBB2181845.1"/>
    <property type="molecule type" value="Genomic_DNA"/>
</dbReference>
<keyword evidence="4" id="KW-0472">Membrane</keyword>
<dbReference type="InterPro" id="IPR011101">
    <property type="entry name" value="DUF5131"/>
</dbReference>
<dbReference type="RefSeq" id="WP_228351591.1">
    <property type="nucleotide sequence ID" value="NZ_JACEGA010000001.1"/>
</dbReference>
<name>A0A839JW00_9FIRM</name>
<dbReference type="AlphaFoldDB" id="A0A839JW00"/>
<keyword evidence="2" id="KW-0812">Transmembrane</keyword>
<evidence type="ECO:0000256" key="2">
    <source>
        <dbReference type="ARBA" id="ARBA00022692"/>
    </source>
</evidence>
<gene>
    <name evidence="5" type="ORF">H0486_03010</name>
</gene>
<evidence type="ECO:0000313" key="5">
    <source>
        <dbReference type="EMBL" id="MBB2181845.1"/>
    </source>
</evidence>
<comment type="caution">
    <text evidence="5">The sequence shown here is derived from an EMBL/GenBank/DDBJ whole genome shotgun (WGS) entry which is preliminary data.</text>
</comment>
<keyword evidence="6" id="KW-1185">Reference proteome</keyword>
<dbReference type="GO" id="GO:0016020">
    <property type="term" value="C:membrane"/>
    <property type="evidence" value="ECO:0007669"/>
    <property type="project" value="UniProtKB-SubCell"/>
</dbReference>
<sequence length="266" mass="30716">MKQLSLFPEDNTDPRPPESINWNLWHGCTKASTGCLHCYMYRRDESIGKDPSIVQKTENFDLPVKILRSGKYKDRYKIPFGSHIWTCFSSDFFHADADEWREDAWDMIYERSDCSFFMITKRPERIADHLPKNWGYGWEHVTIAVTCENQEMADKRLPVYLSLPIFHHSVMIEPMLTAVDLQPYIERYRSSDGSPVIKHVSIGGESGPGARICDYSWVEAVHAQCIENGISFNYHQTGAKLIKDGKLYDIPRKLQHTQAHKAGLDT</sequence>
<comment type="subcellular location">
    <subcellularLocation>
        <location evidence="1">Membrane</location>
        <topology evidence="1">Multi-pass membrane protein</topology>
    </subcellularLocation>
</comment>
<keyword evidence="3" id="KW-1133">Transmembrane helix</keyword>
<dbReference type="PROSITE" id="PS01346">
    <property type="entry name" value="CLAUDIN"/>
    <property type="match status" value="1"/>
</dbReference>
<accession>A0A839JW00</accession>
<dbReference type="Pfam" id="PF07505">
    <property type="entry name" value="DUF5131"/>
    <property type="match status" value="1"/>
</dbReference>
<dbReference type="Proteomes" id="UP000574276">
    <property type="component" value="Unassembled WGS sequence"/>
</dbReference>
<dbReference type="InterPro" id="IPR017974">
    <property type="entry name" value="Claudin_CS"/>
</dbReference>
<reference evidence="5 6" key="1">
    <citation type="submission" date="2020-07" db="EMBL/GenBank/DDBJ databases">
        <title>Characterization and genome sequencing of isolate MD1, a novel member within the family Lachnospiraceae.</title>
        <authorList>
            <person name="Rettenmaier R."/>
            <person name="Di Bello L."/>
            <person name="Zinser C."/>
            <person name="Scheitz K."/>
            <person name="Liebl W."/>
            <person name="Zverlov V."/>
        </authorList>
    </citation>
    <scope>NUCLEOTIDE SEQUENCE [LARGE SCALE GENOMIC DNA]</scope>
    <source>
        <strain evidence="5 6">MD1</strain>
    </source>
</reference>
<protein>
    <submittedName>
        <fullName evidence="5">DUF5131 family protein</fullName>
    </submittedName>
</protein>
<evidence type="ECO:0000256" key="4">
    <source>
        <dbReference type="ARBA" id="ARBA00023136"/>
    </source>
</evidence>